<accession>A0A1M3KVA6</accession>
<dbReference type="Pfam" id="PF00313">
    <property type="entry name" value="CSD"/>
    <property type="match status" value="1"/>
</dbReference>
<evidence type="ECO:0000313" key="4">
    <source>
        <dbReference type="Proteomes" id="UP000184233"/>
    </source>
</evidence>
<evidence type="ECO:0000256" key="1">
    <source>
        <dbReference type="SAM" id="MobiDB-lite"/>
    </source>
</evidence>
<feature type="domain" description="CSD" evidence="2">
    <location>
        <begin position="261"/>
        <end position="325"/>
    </location>
</feature>
<organism evidence="3 4">
    <name type="scientific">Candidatus Kapaibacterium thiocyanatum</name>
    <dbReference type="NCBI Taxonomy" id="1895771"/>
    <lineage>
        <taxon>Bacteria</taxon>
        <taxon>Pseudomonadati</taxon>
        <taxon>Candidatus Kapaibacteriota</taxon>
        <taxon>Candidatus Kapaibacteriia</taxon>
        <taxon>Candidatus Kapaibacteriales</taxon>
        <taxon>Candidatus Kapaibacteriaceae</taxon>
        <taxon>Candidatus Kapaibacterium</taxon>
    </lineage>
</organism>
<dbReference type="InterPro" id="IPR047140">
    <property type="entry name" value="LabA"/>
</dbReference>
<dbReference type="Gene3D" id="2.40.50.140">
    <property type="entry name" value="Nucleic acid-binding proteins"/>
    <property type="match status" value="1"/>
</dbReference>
<dbReference type="CDD" id="cd18722">
    <property type="entry name" value="PIN_NicB-like"/>
    <property type="match status" value="1"/>
</dbReference>
<dbReference type="Pfam" id="PF01936">
    <property type="entry name" value="NYN"/>
    <property type="match status" value="1"/>
</dbReference>
<sequence length="329" mass="37485">MAAQNGSRLARIGVFYDGNYFLHVSNYYAFNHPRNSRISIAGLHEFIRHTVAAEEGADVRLSQIVDAHFFRGRMPAQEAQQRGNLLYYERVFDDILMWEGVITHYLPLRNIGGRREEKGIDVWMALEAFELTINKQFDVVVLITSDGDYVPLVRKLNTVGARVMVLSWDFEFTDNEGNRIITRTSQELLEEVTYPVAMHELIENRARKNDSLINNLFVNSDARPRSQQQAQQNNTFTPPPAPPAPRVPVPAAGDEPDVVEGQRDESDILSLKNGYGFIRYRPNNLFFHHTDLIDSDFNDLREGDTVEFSIGFNNDGEPVAKQVSLILDN</sequence>
<evidence type="ECO:0000259" key="2">
    <source>
        <dbReference type="PROSITE" id="PS51857"/>
    </source>
</evidence>
<proteinExistence type="predicted"/>
<dbReference type="PROSITE" id="PS51857">
    <property type="entry name" value="CSD_2"/>
    <property type="match status" value="1"/>
</dbReference>
<dbReference type="STRING" id="1895771.BGO89_12670"/>
<evidence type="ECO:0000313" key="3">
    <source>
        <dbReference type="EMBL" id="OJX56191.1"/>
    </source>
</evidence>
<dbReference type="PANTHER" id="PTHR35458">
    <property type="entry name" value="SLR0755 PROTEIN"/>
    <property type="match status" value="1"/>
</dbReference>
<dbReference type="AlphaFoldDB" id="A0A1M3KVA6"/>
<dbReference type="EMBL" id="MKVH01000025">
    <property type="protein sequence ID" value="OJX56191.1"/>
    <property type="molecule type" value="Genomic_DNA"/>
</dbReference>
<name>A0A1M3KVA6_9BACT</name>
<dbReference type="InterPro" id="IPR002059">
    <property type="entry name" value="CSP_DNA-bd"/>
</dbReference>
<dbReference type="InterPro" id="IPR021139">
    <property type="entry name" value="NYN"/>
</dbReference>
<feature type="compositionally biased region" description="Pro residues" evidence="1">
    <location>
        <begin position="237"/>
        <end position="248"/>
    </location>
</feature>
<feature type="region of interest" description="Disordered" evidence="1">
    <location>
        <begin position="223"/>
        <end position="265"/>
    </location>
</feature>
<dbReference type="SUPFAM" id="SSF50249">
    <property type="entry name" value="Nucleic acid-binding proteins"/>
    <property type="match status" value="1"/>
</dbReference>
<reference evidence="3 4" key="1">
    <citation type="submission" date="2016-09" db="EMBL/GenBank/DDBJ databases">
        <title>Genome-resolved meta-omics ties microbial dynamics to process performance in biotechnology for thiocyanate degradation.</title>
        <authorList>
            <person name="Kantor R.S."/>
            <person name="Huddy R.J."/>
            <person name="Iyer R."/>
            <person name="Thomas B.C."/>
            <person name="Brown C.T."/>
            <person name="Anantharaman K."/>
            <person name="Tringe S."/>
            <person name="Hettich R.L."/>
            <person name="Harrison S.T."/>
            <person name="Banfield J.F."/>
        </authorList>
    </citation>
    <scope>NUCLEOTIDE SEQUENCE [LARGE SCALE GENOMIC DNA]</scope>
    <source>
        <strain evidence="3">59-99</strain>
    </source>
</reference>
<gene>
    <name evidence="3" type="ORF">BGO89_12670</name>
</gene>
<dbReference type="Gene3D" id="3.40.50.1010">
    <property type="entry name" value="5'-nuclease"/>
    <property type="match status" value="1"/>
</dbReference>
<dbReference type="Proteomes" id="UP000184233">
    <property type="component" value="Unassembled WGS sequence"/>
</dbReference>
<dbReference type="GO" id="GO:0003676">
    <property type="term" value="F:nucleic acid binding"/>
    <property type="evidence" value="ECO:0007669"/>
    <property type="project" value="InterPro"/>
</dbReference>
<comment type="caution">
    <text evidence="3">The sequence shown here is derived from an EMBL/GenBank/DDBJ whole genome shotgun (WGS) entry which is preliminary data.</text>
</comment>
<dbReference type="PANTHER" id="PTHR35458:SF8">
    <property type="entry name" value="SLR0650 PROTEIN"/>
    <property type="match status" value="1"/>
</dbReference>
<feature type="compositionally biased region" description="Polar residues" evidence="1">
    <location>
        <begin position="225"/>
        <end position="236"/>
    </location>
</feature>
<protein>
    <submittedName>
        <fullName evidence="3">Cold-shock protein</fullName>
    </submittedName>
</protein>
<dbReference type="GO" id="GO:0004540">
    <property type="term" value="F:RNA nuclease activity"/>
    <property type="evidence" value="ECO:0007669"/>
    <property type="project" value="InterPro"/>
</dbReference>
<dbReference type="InterPro" id="IPR012340">
    <property type="entry name" value="NA-bd_OB-fold"/>
</dbReference>